<evidence type="ECO:0000313" key="3">
    <source>
        <dbReference type="Proteomes" id="UP000610862"/>
    </source>
</evidence>
<feature type="transmembrane region" description="Helical" evidence="1">
    <location>
        <begin position="258"/>
        <end position="275"/>
    </location>
</feature>
<feature type="transmembrane region" description="Helical" evidence="1">
    <location>
        <begin position="404"/>
        <end position="423"/>
    </location>
</feature>
<feature type="transmembrane region" description="Helical" evidence="1">
    <location>
        <begin position="458"/>
        <end position="480"/>
    </location>
</feature>
<feature type="transmembrane region" description="Helical" evidence="1">
    <location>
        <begin position="12"/>
        <end position="34"/>
    </location>
</feature>
<feature type="transmembrane region" description="Helical" evidence="1">
    <location>
        <begin position="312"/>
        <end position="328"/>
    </location>
</feature>
<feature type="transmembrane region" description="Helical" evidence="1">
    <location>
        <begin position="228"/>
        <end position="246"/>
    </location>
</feature>
<dbReference type="AlphaFoldDB" id="A0A926I513"/>
<gene>
    <name evidence="2" type="ORF">H8692_06535</name>
</gene>
<dbReference type="Proteomes" id="UP000610862">
    <property type="component" value="Unassembled WGS sequence"/>
</dbReference>
<feature type="transmembrane region" description="Helical" evidence="1">
    <location>
        <begin position="378"/>
        <end position="397"/>
    </location>
</feature>
<dbReference type="EMBL" id="JACRTA010000002">
    <property type="protein sequence ID" value="MBC8568409.1"/>
    <property type="molecule type" value="Genomic_DNA"/>
</dbReference>
<reference evidence="2" key="1">
    <citation type="submission" date="2020-08" db="EMBL/GenBank/DDBJ databases">
        <title>Genome public.</title>
        <authorList>
            <person name="Liu C."/>
            <person name="Sun Q."/>
        </authorList>
    </citation>
    <scope>NUCLEOTIDE SEQUENCE</scope>
    <source>
        <strain evidence="2">NSJ-24</strain>
    </source>
</reference>
<comment type="caution">
    <text evidence="2">The sequence shown here is derived from an EMBL/GenBank/DDBJ whole genome shotgun (WGS) entry which is preliminary data.</text>
</comment>
<keyword evidence="3" id="KW-1185">Reference proteome</keyword>
<sequence length="654" mass="75299">MQFENSNRFVKFNKAIAYVLIIIFLSVACGLAAISGSHSFTNTYDSGKVCDTTIGTGYNVLSPGTDDSYFWISTSDEPFAWNYIYMDIKDANFDKASLEIQGYDENKQVGRPMVREIEEGYNEIKIDGDECSSFKVSLSDDESISFTVKFIELRESKWFFSMSKYLHYVGAFIITFVLISGTVILILRRKKLKIDWYGPIDFLQDIYLSFGNRFVTLSLKVPRKVKSALRIAALIFWMFWIMFIYNTGKYMLTAYFKYNVAIFCVLMLLIAVSMIEKPLEKKDWNRPVVHAWLWLSICMCVSEFFISKRFCMIGYVNLTVLGFYYFTWDNLTDKAKVIKEIITAFKIAFLISVCFTLLCRPRGELGGLVGHTWNPNIYGIFCAIVLMGFLASIRNHIINRNYRLVFAADMVGSMVSLSFVLLAGSRAGFILAVPGLIFFLAEYVSMITSGAVKPVKGILSAVAIVVMFYCIHILCAWATVNLPIVQVVFSWDSQPPNEAMQAIISIGMEAPSIQRIAFDERVTSFLTARNLYWMEYLREINFFGHEYYPIIWGGARYPHNGILGIIYRYGILTAVPYIIMFINVCVISFKRYLRERKETSPAFYFWICAIGISLCMLVENFERPFLATEWLWWYWCLGAVFIKKDNEGDLRREE</sequence>
<evidence type="ECO:0000313" key="2">
    <source>
        <dbReference type="EMBL" id="MBC8568409.1"/>
    </source>
</evidence>
<keyword evidence="1" id="KW-0472">Membrane</keyword>
<evidence type="ECO:0000256" key="1">
    <source>
        <dbReference type="SAM" id="Phobius"/>
    </source>
</evidence>
<name>A0A926I513_9FIRM</name>
<proteinExistence type="predicted"/>
<feature type="transmembrane region" description="Helical" evidence="1">
    <location>
        <begin position="429"/>
        <end position="446"/>
    </location>
</feature>
<feature type="transmembrane region" description="Helical" evidence="1">
    <location>
        <begin position="287"/>
        <end position="306"/>
    </location>
</feature>
<organism evidence="2 3">
    <name type="scientific">Lentihominibacter hominis</name>
    <dbReference type="NCBI Taxonomy" id="2763645"/>
    <lineage>
        <taxon>Bacteria</taxon>
        <taxon>Bacillati</taxon>
        <taxon>Bacillota</taxon>
        <taxon>Clostridia</taxon>
        <taxon>Peptostreptococcales</taxon>
        <taxon>Anaerovoracaceae</taxon>
        <taxon>Lentihominibacter</taxon>
    </lineage>
</organism>
<dbReference type="RefSeq" id="WP_187525283.1">
    <property type="nucleotide sequence ID" value="NZ_JACRTA010000002.1"/>
</dbReference>
<feature type="transmembrane region" description="Helical" evidence="1">
    <location>
        <begin position="625"/>
        <end position="642"/>
    </location>
</feature>
<keyword evidence="1" id="KW-0812">Transmembrane</keyword>
<feature type="transmembrane region" description="Helical" evidence="1">
    <location>
        <begin position="601"/>
        <end position="619"/>
    </location>
</feature>
<keyword evidence="1" id="KW-1133">Transmembrane helix</keyword>
<feature type="transmembrane region" description="Helical" evidence="1">
    <location>
        <begin position="165"/>
        <end position="187"/>
    </location>
</feature>
<protein>
    <submittedName>
        <fullName evidence="2">Uncharacterized protein</fullName>
    </submittedName>
</protein>
<feature type="transmembrane region" description="Helical" evidence="1">
    <location>
        <begin position="340"/>
        <end position="358"/>
    </location>
</feature>
<accession>A0A926I513</accession>
<feature type="transmembrane region" description="Helical" evidence="1">
    <location>
        <begin position="566"/>
        <end position="589"/>
    </location>
</feature>